<reference evidence="7" key="1">
    <citation type="submission" date="2016-10" db="EMBL/GenBank/DDBJ databases">
        <authorList>
            <person name="Varghese N."/>
            <person name="Submissions S."/>
        </authorList>
    </citation>
    <scope>NUCLEOTIDE SEQUENCE [LARGE SCALE GENOMIC DNA]</scope>
    <source>
        <strain evidence="7">DSM 22329</strain>
    </source>
</reference>
<keyword evidence="3" id="KW-0067">ATP-binding</keyword>
<evidence type="ECO:0000259" key="5">
    <source>
        <dbReference type="PROSITE" id="PS50893"/>
    </source>
</evidence>
<dbReference type="InterPro" id="IPR017871">
    <property type="entry name" value="ABC_transporter-like_CS"/>
</dbReference>
<evidence type="ECO:0000256" key="3">
    <source>
        <dbReference type="ARBA" id="ARBA00022840"/>
    </source>
</evidence>
<dbReference type="GO" id="GO:0016887">
    <property type="term" value="F:ATP hydrolysis activity"/>
    <property type="evidence" value="ECO:0007669"/>
    <property type="project" value="InterPro"/>
</dbReference>
<organism evidence="6 7">
    <name type="scientific">Pedococcus dokdonensis</name>
    <dbReference type="NCBI Taxonomy" id="443156"/>
    <lineage>
        <taxon>Bacteria</taxon>
        <taxon>Bacillati</taxon>
        <taxon>Actinomycetota</taxon>
        <taxon>Actinomycetes</taxon>
        <taxon>Micrococcales</taxon>
        <taxon>Intrasporangiaceae</taxon>
        <taxon>Pedococcus</taxon>
    </lineage>
</organism>
<evidence type="ECO:0000313" key="7">
    <source>
        <dbReference type="Proteomes" id="UP000199077"/>
    </source>
</evidence>
<keyword evidence="7" id="KW-1185">Reference proteome</keyword>
<dbReference type="InterPro" id="IPR003593">
    <property type="entry name" value="AAA+_ATPase"/>
</dbReference>
<feature type="domain" description="ABC transporter" evidence="5">
    <location>
        <begin position="351"/>
        <end position="552"/>
    </location>
</feature>
<dbReference type="InterPro" id="IPR003439">
    <property type="entry name" value="ABC_transporter-like_ATP-bd"/>
</dbReference>
<dbReference type="EMBL" id="LT629711">
    <property type="protein sequence ID" value="SDP63889.1"/>
    <property type="molecule type" value="Genomic_DNA"/>
</dbReference>
<dbReference type="InterPro" id="IPR050611">
    <property type="entry name" value="ABCF"/>
</dbReference>
<sequence>MPGSVASMSATLKATDLGAGHGARALFSGLDLVVGSGDVVGLVGANGAGKSTLLRLLAGELEPEAGSVTLSPPTASVGHLPQEPERRAGETVAGFVARRTGVSAAAAEMEEAAHALGEGGPGADDRYAVALEAWLALGGADLEERTAVTLAGLNLGVDVETPMTALSGGQAARAGLAALLLSRFDVLLLDEPTNDLDLDGLERLEQFVGGLRSPAVIISHDREFLARTVTRVVELDLAQQQVAVYEGGYDSYLTEREVARRHAREAYEDYADTRSRLEQRAVTQRNWMTVGVRNARRKKTDNDKFIPAFRAESAEKQAAKARQTERMIERLEEVEEPRKEWELRMKIAAAPRSGTVVASASHAVVRRGDFTLGPVDLQVDWADRVVVTGANGSGKTTLLGLLLGTLPADEGTAGLGSSVRVGEVDQARGLFVGTQSLARAFGEALPDWPDADVRTLLAKFGLGAEHVHRAAESLSPGERTRAALALLQAREVNLLVLDEPTNHLDLPAIEQLEQALDSFGGTVLLVTHDRRMLADVNATRRWHVEDGRVQEL</sequence>
<evidence type="ECO:0000256" key="1">
    <source>
        <dbReference type="ARBA" id="ARBA00022737"/>
    </source>
</evidence>
<proteinExistence type="predicted"/>
<dbReference type="PANTHER" id="PTHR19211:SF123">
    <property type="entry name" value="ABC TRANSPORTER"/>
    <property type="match status" value="1"/>
</dbReference>
<feature type="domain" description="ABC transporter" evidence="5">
    <location>
        <begin position="12"/>
        <end position="271"/>
    </location>
</feature>
<dbReference type="GO" id="GO:0005524">
    <property type="term" value="F:ATP binding"/>
    <property type="evidence" value="ECO:0007669"/>
    <property type="project" value="UniProtKB-KW"/>
</dbReference>
<dbReference type="AlphaFoldDB" id="A0A1H0UCI0"/>
<evidence type="ECO:0000313" key="6">
    <source>
        <dbReference type="EMBL" id="SDP63889.1"/>
    </source>
</evidence>
<keyword evidence="1" id="KW-0677">Repeat</keyword>
<dbReference type="PANTHER" id="PTHR19211">
    <property type="entry name" value="ATP-BINDING TRANSPORT PROTEIN-RELATED"/>
    <property type="match status" value="1"/>
</dbReference>
<keyword evidence="2" id="KW-0547">Nucleotide-binding</keyword>
<dbReference type="FunFam" id="3.40.50.300:FF:001320">
    <property type="entry name" value="Heme ABC transporter ATP-binding protein"/>
    <property type="match status" value="1"/>
</dbReference>
<dbReference type="SUPFAM" id="SSF52540">
    <property type="entry name" value="P-loop containing nucleoside triphosphate hydrolases"/>
    <property type="match status" value="2"/>
</dbReference>
<name>A0A1H0UCI0_9MICO</name>
<dbReference type="InterPro" id="IPR027417">
    <property type="entry name" value="P-loop_NTPase"/>
</dbReference>
<dbReference type="PROSITE" id="PS50893">
    <property type="entry name" value="ABC_TRANSPORTER_2"/>
    <property type="match status" value="2"/>
</dbReference>
<dbReference type="SMART" id="SM00382">
    <property type="entry name" value="AAA"/>
    <property type="match status" value="2"/>
</dbReference>
<protein>
    <submittedName>
        <fullName evidence="6">ATPase components of ABC transporters with duplicated ATPase domains</fullName>
    </submittedName>
</protein>
<gene>
    <name evidence="6" type="ORF">SAMN04489867_3244</name>
</gene>
<accession>A0A1H0UCI0</accession>
<evidence type="ECO:0000256" key="4">
    <source>
        <dbReference type="SAM" id="MobiDB-lite"/>
    </source>
</evidence>
<evidence type="ECO:0000256" key="2">
    <source>
        <dbReference type="ARBA" id="ARBA00022741"/>
    </source>
</evidence>
<dbReference type="STRING" id="443156.SAMN04489867_3244"/>
<dbReference type="Pfam" id="PF00005">
    <property type="entry name" value="ABC_tran"/>
    <property type="match status" value="2"/>
</dbReference>
<dbReference type="Proteomes" id="UP000199077">
    <property type="component" value="Chromosome I"/>
</dbReference>
<dbReference type="Gene3D" id="3.40.50.300">
    <property type="entry name" value="P-loop containing nucleotide triphosphate hydrolases"/>
    <property type="match status" value="2"/>
</dbReference>
<feature type="region of interest" description="Disordered" evidence="4">
    <location>
        <begin position="67"/>
        <end position="89"/>
    </location>
</feature>
<dbReference type="PROSITE" id="PS00211">
    <property type="entry name" value="ABC_TRANSPORTER_1"/>
    <property type="match status" value="1"/>
</dbReference>